<name>A0A0R3PBK3_ANGCS</name>
<dbReference type="WBParaSite" id="ACOC_0000108301-mRNA-1">
    <property type="protein sequence ID" value="ACOC_0000108301-mRNA-1"/>
    <property type="gene ID" value="ACOC_0000108301"/>
</dbReference>
<organism evidence="3">
    <name type="scientific">Angiostrongylus costaricensis</name>
    <name type="common">Nematode worm</name>
    <dbReference type="NCBI Taxonomy" id="334426"/>
    <lineage>
        <taxon>Eukaryota</taxon>
        <taxon>Metazoa</taxon>
        <taxon>Ecdysozoa</taxon>
        <taxon>Nematoda</taxon>
        <taxon>Chromadorea</taxon>
        <taxon>Rhabditida</taxon>
        <taxon>Rhabditina</taxon>
        <taxon>Rhabditomorpha</taxon>
        <taxon>Strongyloidea</taxon>
        <taxon>Metastrongylidae</taxon>
        <taxon>Angiostrongylus</taxon>
    </lineage>
</organism>
<dbReference type="AlphaFoldDB" id="A0A0R3PBK3"/>
<evidence type="ECO:0000313" key="1">
    <source>
        <dbReference type="EMBL" id="VDM52669.1"/>
    </source>
</evidence>
<proteinExistence type="predicted"/>
<dbReference type="OrthoDB" id="5837130at2759"/>
<keyword evidence="2" id="KW-1185">Reference proteome</keyword>
<accession>A0A0R3PBK3</accession>
<evidence type="ECO:0000313" key="3">
    <source>
        <dbReference type="WBParaSite" id="ACOC_0000108301-mRNA-1"/>
    </source>
</evidence>
<protein>
    <submittedName>
        <fullName evidence="3">PSCyt2 domain-containing protein</fullName>
    </submittedName>
</protein>
<reference evidence="3" key="1">
    <citation type="submission" date="2017-02" db="UniProtKB">
        <authorList>
            <consortium name="WormBaseParasite"/>
        </authorList>
    </citation>
    <scope>IDENTIFICATION</scope>
</reference>
<gene>
    <name evidence="1" type="ORF">ACOC_LOCUS1084</name>
</gene>
<dbReference type="EMBL" id="UYYA01000141">
    <property type="protein sequence ID" value="VDM52669.1"/>
    <property type="molecule type" value="Genomic_DNA"/>
</dbReference>
<reference evidence="1 2" key="2">
    <citation type="submission" date="2018-11" db="EMBL/GenBank/DDBJ databases">
        <authorList>
            <consortium name="Pathogen Informatics"/>
        </authorList>
    </citation>
    <scope>NUCLEOTIDE SEQUENCE [LARGE SCALE GENOMIC DNA]</scope>
    <source>
        <strain evidence="1 2">Costa Rica</strain>
    </source>
</reference>
<sequence length="111" mass="12889">MLGVSCVTQVREGIRSSDLRQRSKIKDADLYDEQSKIRRVGHIMRINDNRWMKAVSDWISRDVKRTAGRPPTDPMAAENVGKKPFDFNEWRFDAEQHPVFTKELETALKGK</sequence>
<evidence type="ECO:0000313" key="2">
    <source>
        <dbReference type="Proteomes" id="UP000267027"/>
    </source>
</evidence>
<dbReference type="Proteomes" id="UP000267027">
    <property type="component" value="Unassembled WGS sequence"/>
</dbReference>